<feature type="transmembrane region" description="Helical" evidence="2">
    <location>
        <begin position="117"/>
        <end position="139"/>
    </location>
</feature>
<evidence type="ECO:0000313" key="4">
    <source>
        <dbReference type="EMBL" id="MFC5451361.1"/>
    </source>
</evidence>
<feature type="region of interest" description="Disordered" evidence="1">
    <location>
        <begin position="240"/>
        <end position="260"/>
    </location>
</feature>
<organism evidence="4 5">
    <name type="scientific">Paenibacillus aestuarii</name>
    <dbReference type="NCBI Taxonomy" id="516965"/>
    <lineage>
        <taxon>Bacteria</taxon>
        <taxon>Bacillati</taxon>
        <taxon>Bacillota</taxon>
        <taxon>Bacilli</taxon>
        <taxon>Bacillales</taxon>
        <taxon>Paenibacillaceae</taxon>
        <taxon>Paenibacillus</taxon>
    </lineage>
</organism>
<dbReference type="InterPro" id="IPR025403">
    <property type="entry name" value="TgpA-like_C"/>
</dbReference>
<reference evidence="5" key="1">
    <citation type="journal article" date="2019" name="Int. J. Syst. Evol. Microbiol.">
        <title>The Global Catalogue of Microorganisms (GCM) 10K type strain sequencing project: providing services to taxonomists for standard genome sequencing and annotation.</title>
        <authorList>
            <consortium name="The Broad Institute Genomics Platform"/>
            <consortium name="The Broad Institute Genome Sequencing Center for Infectious Disease"/>
            <person name="Wu L."/>
            <person name="Ma J."/>
        </authorList>
    </citation>
    <scope>NUCLEOTIDE SEQUENCE [LARGE SCALE GENOMIC DNA]</scope>
    <source>
        <strain evidence="5">KACC 11904</strain>
    </source>
</reference>
<keyword evidence="2" id="KW-0812">Transmembrane</keyword>
<dbReference type="RefSeq" id="WP_270880193.1">
    <property type="nucleotide sequence ID" value="NZ_JAQFVF010000030.1"/>
</dbReference>
<evidence type="ECO:0000256" key="2">
    <source>
        <dbReference type="SAM" id="Phobius"/>
    </source>
</evidence>
<feature type="domain" description="Protein-glutamine gamma-glutamyltransferase-like C-terminal" evidence="3">
    <location>
        <begin position="372"/>
        <end position="442"/>
    </location>
</feature>
<dbReference type="Pfam" id="PF13559">
    <property type="entry name" value="DUF4129"/>
    <property type="match status" value="1"/>
</dbReference>
<feature type="transmembrane region" description="Helical" evidence="2">
    <location>
        <begin position="272"/>
        <end position="294"/>
    </location>
</feature>
<sequence length="456" mass="52206">MRSTDAKQWLYGLGLTLLWGAAELTLYFPLVVILQVQAAGTPLASTLLQYLLSYIAGYAGATTRLLTKRLYEYLFALAAAYGLSCLFHGNDWHGWVCALPGVWAVYRGNRYAKDISLNLFPIHLFAIAICLNFIVVPIMGRMGDYHAWIGWMNGLGFCTLAITVFTLNRMQLLRATLASAEHADAALSGSVRRAGRLWLIVLLAVIAAVAYFQKLKQFLSDMLHAFFIWLFRLLHSDSPPEPPQPDAPMQQPFPPLPPAKSEPSWWDTFWEYAKIALAYVFIAAVIGFAIYFIVTKLAPVVRRLIHRLLQQTRMNQQQIETANFTDEKESLIDWKSAREAWWRRLTAKALRHKDRRIKWSELTDNRERIRYLYALLVDHASVRGYTYNRTLTPNENRQELVHEDRFHIPTQAVHAITEAYNQARYGDKEVPEGKLDEVLQAAQPILPKDLKDSQKK</sequence>
<keyword evidence="5" id="KW-1185">Reference proteome</keyword>
<accession>A0ABW0KEH4</accession>
<dbReference type="Proteomes" id="UP001596044">
    <property type="component" value="Unassembled WGS sequence"/>
</dbReference>
<feature type="transmembrane region" description="Helical" evidence="2">
    <location>
        <begin position="145"/>
        <end position="167"/>
    </location>
</feature>
<dbReference type="EMBL" id="JBHSMJ010000032">
    <property type="protein sequence ID" value="MFC5451361.1"/>
    <property type="molecule type" value="Genomic_DNA"/>
</dbReference>
<evidence type="ECO:0000256" key="1">
    <source>
        <dbReference type="SAM" id="MobiDB-lite"/>
    </source>
</evidence>
<feature type="transmembrane region" description="Helical" evidence="2">
    <location>
        <begin position="47"/>
        <end position="66"/>
    </location>
</feature>
<evidence type="ECO:0000313" key="5">
    <source>
        <dbReference type="Proteomes" id="UP001596044"/>
    </source>
</evidence>
<keyword evidence="2" id="KW-1133">Transmembrane helix</keyword>
<name>A0ABW0KEH4_9BACL</name>
<gene>
    <name evidence="4" type="ORF">ACFPOG_24290</name>
</gene>
<evidence type="ECO:0000259" key="3">
    <source>
        <dbReference type="Pfam" id="PF13559"/>
    </source>
</evidence>
<feature type="transmembrane region" description="Helical" evidence="2">
    <location>
        <begin position="12"/>
        <end position="35"/>
    </location>
</feature>
<proteinExistence type="predicted"/>
<comment type="caution">
    <text evidence="4">The sequence shown here is derived from an EMBL/GenBank/DDBJ whole genome shotgun (WGS) entry which is preliminary data.</text>
</comment>
<feature type="transmembrane region" description="Helical" evidence="2">
    <location>
        <begin position="197"/>
        <end position="213"/>
    </location>
</feature>
<protein>
    <submittedName>
        <fullName evidence="4">DUF4129 domain-containing protein</fullName>
    </submittedName>
</protein>
<keyword evidence="2" id="KW-0472">Membrane</keyword>